<feature type="compositionally biased region" description="Polar residues" evidence="3">
    <location>
        <begin position="1012"/>
        <end position="1029"/>
    </location>
</feature>
<feature type="coiled-coil region" evidence="2">
    <location>
        <begin position="801"/>
        <end position="839"/>
    </location>
</feature>
<dbReference type="OrthoDB" id="75801at2759"/>
<keyword evidence="1 2" id="KW-0175">Coiled coil</keyword>
<name>A0A2Y9FZM4_TRIMA</name>
<reference evidence="6" key="1">
    <citation type="submission" date="2025-08" db="UniProtKB">
        <authorList>
            <consortium name="RefSeq"/>
        </authorList>
    </citation>
    <scope>IDENTIFICATION</scope>
</reference>
<feature type="region of interest" description="Disordered" evidence="3">
    <location>
        <begin position="992"/>
        <end position="1041"/>
    </location>
</feature>
<evidence type="ECO:0000313" key="5">
    <source>
        <dbReference type="Proteomes" id="UP000248480"/>
    </source>
</evidence>
<organism evidence="5 6">
    <name type="scientific">Trichechus manatus latirostris</name>
    <name type="common">Florida manatee</name>
    <dbReference type="NCBI Taxonomy" id="127582"/>
    <lineage>
        <taxon>Eukaryota</taxon>
        <taxon>Metazoa</taxon>
        <taxon>Chordata</taxon>
        <taxon>Craniata</taxon>
        <taxon>Vertebrata</taxon>
        <taxon>Euteleostomi</taxon>
        <taxon>Mammalia</taxon>
        <taxon>Eutheria</taxon>
        <taxon>Afrotheria</taxon>
        <taxon>Sirenia</taxon>
        <taxon>Trichechidae</taxon>
        <taxon>Trichechus</taxon>
    </lineage>
</organism>
<feature type="region of interest" description="Disordered" evidence="3">
    <location>
        <begin position="376"/>
        <end position="400"/>
    </location>
</feature>
<feature type="domain" description="Protein FAM184A/B N-terminal" evidence="4">
    <location>
        <begin position="50"/>
        <end position="171"/>
    </location>
</feature>
<dbReference type="STRING" id="127582.A0A2Y9FZM4"/>
<dbReference type="RefSeq" id="XP_012410643.1">
    <property type="nucleotide sequence ID" value="XM_012555189.2"/>
</dbReference>
<dbReference type="AlphaFoldDB" id="A0A2Y9FZM4"/>
<dbReference type="KEGG" id="tmu:101351226"/>
<feature type="coiled-coil region" evidence="2">
    <location>
        <begin position="407"/>
        <end position="521"/>
    </location>
</feature>
<evidence type="ECO:0000256" key="1">
    <source>
        <dbReference type="ARBA" id="ARBA00023054"/>
    </source>
</evidence>
<feature type="coiled-coil region" evidence="2">
    <location>
        <begin position="578"/>
        <end position="751"/>
    </location>
</feature>
<dbReference type="FunCoup" id="A0A2Y9FZM4">
    <property type="interactions" value="7"/>
</dbReference>
<feature type="region of interest" description="Disordered" evidence="3">
    <location>
        <begin position="1"/>
        <end position="21"/>
    </location>
</feature>
<feature type="coiled-coil region" evidence="2">
    <location>
        <begin position="287"/>
        <end position="335"/>
    </location>
</feature>
<feature type="region of interest" description="Disordered" evidence="3">
    <location>
        <begin position="170"/>
        <end position="195"/>
    </location>
</feature>
<dbReference type="PANTHER" id="PTHR18870:SF8">
    <property type="entry name" value="PROTEIN FAM184B"/>
    <property type="match status" value="1"/>
</dbReference>
<keyword evidence="5" id="KW-1185">Reference proteome</keyword>
<dbReference type="InParanoid" id="A0A2Y9FZM4"/>
<feature type="coiled-coil region" evidence="2">
    <location>
        <begin position="870"/>
        <end position="924"/>
    </location>
</feature>
<evidence type="ECO:0000256" key="2">
    <source>
        <dbReference type="SAM" id="Coils"/>
    </source>
</evidence>
<gene>
    <name evidence="6" type="primary">FAM184B</name>
</gene>
<sequence length="1053" mass="120910">MASALNSKMHPPGTCSGSKADVRGGAGWKMDCDPRMHVKMCKKIAQLTKVIYTLNTRQDEAEASMEALREAHQEELQNAVAETKASLLQEQSRTEEDALLQRIQTLESALELQKKLTQEALAESATCRLETRERELRVEAEHAEQVLTMSKEMLELKADYEKRLRHLMSHEAPQLGRPPQESPDTKVEPGQGRGPEMQEVLQEVERLRVENQQLSKDYARKAEELQATYERENEAIQQAMQQSVSEALWQWQEKEMDLRKNFQVQESALQAQVRKLEGDLEHRGRKISDLKKYAQKLKERIQDLDVQLREARQENSELKSTAKKLGEKLAVAKDRLMLQECHMSQKTDDTKTELVSENEVVGEVNDLEACSLHPQQDQSFPKEHPGMKGSTDTQTKKDASVETEYMKQKYEEDLRKIKHQTEEEKKHLRDQIVKRMEDLVKKHTVEIKSVRSSVEAERKKLQKEVEAQLEEMKKKSENEIKQLEEEKSALNVKLQNSLLEVLRLEEFIQQNKVRLQKAEERPQELDCQYHSILETQPAWQGKGALDQLRAFDSAQHKLRIKVPHPEGADLQTPLGSLLKEKASEIQRLQEEWQSQKARLQAQILQMQQALEQCASTYREDLQDLKQLSDHERETLQQELQKSVQQNQAMKAQLEASHQRALRVLEKAKNQELKATEERLKKESSHSLQIQHQTHRLELQALEEKARQELQEERERMQAQQALLLDSLRQELSEQRTACSEHQKDLVALQAQLRALGSSGQQQTSPWPPGDSKDQALTEEEQGGPGSPTGSAEQGPSEGCGLREENSQLKDAVRRLQAEVEQHRQEALQLRDQRRLLEKDQQAQQAREVEALRQEHHKEMQTMVADFSSTQTRLQAQLAALETELKESGEKPGKGESRPEDLQLIGRLQTRLKEREDIIKQLTEERRFHYAAFPSAVSHRNRSFSFHPHPGYLTPSMKKKKMEEVPSRVVSVPNLASYAKNFLSGDLSSRINAPPITKSPSLDPSPGCGQPYKPTQSLDAKTASRTQGETVQPKEAQQKQGSVHQEWFTKYFSF</sequence>
<feature type="coiled-coil region" evidence="2">
    <location>
        <begin position="197"/>
        <end position="242"/>
    </location>
</feature>
<dbReference type="CTD" id="27146"/>
<dbReference type="GeneID" id="101351226"/>
<protein>
    <submittedName>
        <fullName evidence="6">Protein FAM184B</fullName>
    </submittedName>
</protein>
<evidence type="ECO:0000256" key="3">
    <source>
        <dbReference type="SAM" id="MobiDB-lite"/>
    </source>
</evidence>
<dbReference type="Proteomes" id="UP000248480">
    <property type="component" value="Unplaced"/>
</dbReference>
<proteinExistence type="predicted"/>
<evidence type="ECO:0000313" key="6">
    <source>
        <dbReference type="RefSeq" id="XP_012410643.1"/>
    </source>
</evidence>
<dbReference type="InterPro" id="IPR039478">
    <property type="entry name" value="FAM184A/B_N"/>
</dbReference>
<feature type="region of interest" description="Disordered" evidence="3">
    <location>
        <begin position="756"/>
        <end position="801"/>
    </location>
</feature>
<evidence type="ECO:0000259" key="4">
    <source>
        <dbReference type="Pfam" id="PF15665"/>
    </source>
</evidence>
<dbReference type="Pfam" id="PF15665">
    <property type="entry name" value="FAM184"/>
    <property type="match status" value="1"/>
</dbReference>
<accession>A0A2Y9FZM4</accession>
<dbReference type="PANTHER" id="PTHR18870">
    <property type="entry name" value="PROTEIN TAG-278-RELATED"/>
    <property type="match status" value="1"/>
</dbReference>